<evidence type="ECO:0000313" key="10">
    <source>
        <dbReference type="EMBL" id="MBD7943024.1"/>
    </source>
</evidence>
<evidence type="ECO:0000259" key="8">
    <source>
        <dbReference type="PROSITE" id="PS50111"/>
    </source>
</evidence>
<dbReference type="SUPFAM" id="SSF58104">
    <property type="entry name" value="Methyl-accepting chemotaxis protein (MCP) signaling domain"/>
    <property type="match status" value="1"/>
</dbReference>
<evidence type="ECO:0000256" key="6">
    <source>
        <dbReference type="PROSITE-ProRule" id="PRU00284"/>
    </source>
</evidence>
<dbReference type="InterPro" id="IPR024478">
    <property type="entry name" value="HlyB_4HB_MCP"/>
</dbReference>
<keyword evidence="4 6" id="KW-0807">Transducer</keyword>
<evidence type="ECO:0000313" key="11">
    <source>
        <dbReference type="Proteomes" id="UP000640786"/>
    </source>
</evidence>
<reference evidence="10 11" key="1">
    <citation type="submission" date="2020-08" db="EMBL/GenBank/DDBJ databases">
        <title>A Genomic Blueprint of the Chicken Gut Microbiome.</title>
        <authorList>
            <person name="Gilroy R."/>
            <person name="Ravi A."/>
            <person name="Getino M."/>
            <person name="Pursley I."/>
            <person name="Horton D.L."/>
            <person name="Alikhan N.-F."/>
            <person name="Baker D."/>
            <person name="Gharbi K."/>
            <person name="Hall N."/>
            <person name="Watson M."/>
            <person name="Adriaenssens E.M."/>
            <person name="Foster-Nyarko E."/>
            <person name="Jarju S."/>
            <person name="Secka A."/>
            <person name="Antonio M."/>
            <person name="Oren A."/>
            <person name="Chaudhuri R."/>
            <person name="La Ragione R.M."/>
            <person name="Hildebrand F."/>
            <person name="Pallen M.J."/>
        </authorList>
    </citation>
    <scope>NUCLEOTIDE SEQUENCE [LARGE SCALE GENOMIC DNA]</scope>
    <source>
        <strain evidence="10 11">Sa2BUA9</strain>
    </source>
</reference>
<dbReference type="InterPro" id="IPR003660">
    <property type="entry name" value="HAMP_dom"/>
</dbReference>
<dbReference type="Proteomes" id="UP000640786">
    <property type="component" value="Unassembled WGS sequence"/>
</dbReference>
<evidence type="ECO:0000256" key="1">
    <source>
        <dbReference type="ARBA" id="ARBA00004236"/>
    </source>
</evidence>
<protein>
    <submittedName>
        <fullName evidence="10">Methyl-accepting chemotaxis protein</fullName>
    </submittedName>
</protein>
<evidence type="ECO:0000256" key="2">
    <source>
        <dbReference type="ARBA" id="ARBA00022475"/>
    </source>
</evidence>
<dbReference type="PRINTS" id="PR00260">
    <property type="entry name" value="CHEMTRNSDUCR"/>
</dbReference>
<keyword evidence="11" id="KW-1185">Reference proteome</keyword>
<evidence type="ECO:0000256" key="3">
    <source>
        <dbReference type="ARBA" id="ARBA00023136"/>
    </source>
</evidence>
<comment type="caution">
    <text evidence="10">The sequence shown here is derived from an EMBL/GenBank/DDBJ whole genome shotgun (WGS) entry which is preliminary data.</text>
</comment>
<dbReference type="SMART" id="SM00304">
    <property type="entry name" value="HAMP"/>
    <property type="match status" value="1"/>
</dbReference>
<gene>
    <name evidence="10" type="ORF">H9650_02755</name>
</gene>
<dbReference type="RefSeq" id="WP_191696492.1">
    <property type="nucleotide sequence ID" value="NZ_JACSQO010000001.1"/>
</dbReference>
<feature type="domain" description="Methyl-accepting transducer" evidence="8">
    <location>
        <begin position="276"/>
        <end position="512"/>
    </location>
</feature>
<dbReference type="PANTHER" id="PTHR32089">
    <property type="entry name" value="METHYL-ACCEPTING CHEMOTAXIS PROTEIN MCPB"/>
    <property type="match status" value="1"/>
</dbReference>
<proteinExistence type="inferred from homology"/>
<dbReference type="Pfam" id="PF12729">
    <property type="entry name" value="4HB_MCP_1"/>
    <property type="match status" value="1"/>
</dbReference>
<dbReference type="Pfam" id="PF00672">
    <property type="entry name" value="HAMP"/>
    <property type="match status" value="1"/>
</dbReference>
<dbReference type="Gene3D" id="1.10.287.950">
    <property type="entry name" value="Methyl-accepting chemotaxis protein"/>
    <property type="match status" value="1"/>
</dbReference>
<evidence type="ECO:0000259" key="9">
    <source>
        <dbReference type="PROSITE" id="PS50885"/>
    </source>
</evidence>
<keyword evidence="7" id="KW-0812">Transmembrane</keyword>
<accession>A0ABR8R5I1</accession>
<dbReference type="InterPro" id="IPR004089">
    <property type="entry name" value="MCPsignal_dom"/>
</dbReference>
<comment type="similarity">
    <text evidence="5">Belongs to the methyl-accepting chemotaxis (MCP) protein family.</text>
</comment>
<evidence type="ECO:0000256" key="4">
    <source>
        <dbReference type="ARBA" id="ARBA00023224"/>
    </source>
</evidence>
<keyword evidence="2" id="KW-1003">Cell membrane</keyword>
<dbReference type="PANTHER" id="PTHR32089:SF112">
    <property type="entry name" value="LYSOZYME-LIKE PROTEIN-RELATED"/>
    <property type="match status" value="1"/>
</dbReference>
<dbReference type="Pfam" id="PF00015">
    <property type="entry name" value="MCPsignal"/>
    <property type="match status" value="1"/>
</dbReference>
<name>A0ABR8R5I1_9BACI</name>
<comment type="subcellular location">
    <subcellularLocation>
        <location evidence="1">Cell membrane</location>
    </subcellularLocation>
</comment>
<dbReference type="SMART" id="SM00283">
    <property type="entry name" value="MA"/>
    <property type="match status" value="1"/>
</dbReference>
<dbReference type="Gene3D" id="6.10.340.10">
    <property type="match status" value="1"/>
</dbReference>
<dbReference type="CDD" id="cd06225">
    <property type="entry name" value="HAMP"/>
    <property type="match status" value="1"/>
</dbReference>
<keyword evidence="7" id="KW-1133">Transmembrane helix</keyword>
<feature type="transmembrane region" description="Helical" evidence="7">
    <location>
        <begin position="182"/>
        <end position="202"/>
    </location>
</feature>
<organism evidence="10 11">
    <name type="scientific">Psychrobacillus faecigallinarum</name>
    <dbReference type="NCBI Taxonomy" id="2762235"/>
    <lineage>
        <taxon>Bacteria</taxon>
        <taxon>Bacillati</taxon>
        <taxon>Bacillota</taxon>
        <taxon>Bacilli</taxon>
        <taxon>Bacillales</taxon>
        <taxon>Bacillaceae</taxon>
        <taxon>Psychrobacillus</taxon>
    </lineage>
</organism>
<dbReference type="EMBL" id="JACSQO010000001">
    <property type="protein sequence ID" value="MBD7943024.1"/>
    <property type="molecule type" value="Genomic_DNA"/>
</dbReference>
<dbReference type="CDD" id="cd11386">
    <property type="entry name" value="MCP_signal"/>
    <property type="match status" value="1"/>
</dbReference>
<feature type="domain" description="HAMP" evidence="9">
    <location>
        <begin position="204"/>
        <end position="257"/>
    </location>
</feature>
<dbReference type="PROSITE" id="PS50885">
    <property type="entry name" value="HAMP"/>
    <property type="match status" value="1"/>
</dbReference>
<dbReference type="PROSITE" id="PS50111">
    <property type="entry name" value="CHEMOTAXIS_TRANSDUC_2"/>
    <property type="match status" value="1"/>
</dbReference>
<sequence>MKWTITKKMWLGFSAIILLMIVVSFFSSLAGKETNKQYREILEVDSVNVRLIQEIKMSQNETTENLYDFLLTKMDASRKGVSSHLETTGTLMEELKQGINSKESLPFIEDYERKYVMFVEANEKLISNQILVDPTQINTLTKDVKTINDNMVSILNKIEEQLQNDMAVTVNELQDYERGANIFVMAITIVGAILGAIIAFYIGRSIARPIKRVTLGLTEIAGGNLHVEPIHIKNKDEAGEMAAAFNIMSEDLRTIVSNVQDTSMQLAANAEELSAIAEESLASSQLVASSAHEQMTSSEQQVEHMTTSMAGMSELSQGVSDIAASNGEMLNSAENVGHLVKQGSDVIAAVATQMNMIHNTFNETANNMRDMEKHSHDIQGITSLITEISEQTNLLALNAAIEAARAGEYGKGFAVVADEVRKLAEQSKNAASEIAKMIELIQGASGTAVEAITTGENKIKEGMNKTNESLEVFQLIESAVVEVGEKVESVSTAIEQIQAIAQSVSEGSLEVQRLAEIVAQGANDTSSATEQQLASNEEITSNAQSLANLAETLQNNVSHFKI</sequence>
<evidence type="ECO:0000256" key="7">
    <source>
        <dbReference type="SAM" id="Phobius"/>
    </source>
</evidence>
<keyword evidence="3 7" id="KW-0472">Membrane</keyword>
<dbReference type="InterPro" id="IPR004090">
    <property type="entry name" value="Chemotax_Me-accpt_rcpt"/>
</dbReference>
<evidence type="ECO:0000256" key="5">
    <source>
        <dbReference type="ARBA" id="ARBA00029447"/>
    </source>
</evidence>